<name>Q16IX0_AEDAE</name>
<proteinExistence type="predicted"/>
<dbReference type="AlphaFoldDB" id="Q16IX0"/>
<feature type="region of interest" description="Disordered" evidence="1">
    <location>
        <begin position="43"/>
        <end position="63"/>
    </location>
</feature>
<reference evidence="2" key="1">
    <citation type="submission" date="2005-10" db="EMBL/GenBank/DDBJ databases">
        <authorList>
            <person name="Loftus B.J."/>
            <person name="Nene V.M."/>
            <person name="Hannick L.I."/>
            <person name="Bidwell S."/>
            <person name="Haas B."/>
            <person name="Amedeo P."/>
            <person name="Orvis J."/>
            <person name="Wortman J.R."/>
            <person name="White O.R."/>
            <person name="Salzberg S."/>
            <person name="Shumway M."/>
            <person name="Koo H."/>
            <person name="Zhao Y."/>
            <person name="Holmes M."/>
            <person name="Miller J."/>
            <person name="Schatz M."/>
            <person name="Pop M."/>
            <person name="Pai G."/>
            <person name="Utterback T."/>
            <person name="Rogers Y.-H."/>
            <person name="Kravitz S."/>
            <person name="Fraser C.M."/>
        </authorList>
    </citation>
    <scope>NUCLEOTIDE SEQUENCE</scope>
    <source>
        <strain evidence="2">Liverpool</strain>
    </source>
</reference>
<evidence type="ECO:0000313" key="2">
    <source>
        <dbReference type="EMBL" id="EAT34207.1"/>
    </source>
</evidence>
<reference evidence="2" key="2">
    <citation type="journal article" date="2007" name="Science">
        <title>Genome sequence of Aedes aegypti, a major arbovirus vector.</title>
        <authorList>
            <person name="Nene V."/>
            <person name="Wortman J.R."/>
            <person name="Lawson D."/>
            <person name="Haas B."/>
            <person name="Kodira C."/>
            <person name="Tu Z.J."/>
            <person name="Loftus B."/>
            <person name="Xi Z."/>
            <person name="Megy K."/>
            <person name="Grabherr M."/>
            <person name="Ren Q."/>
            <person name="Zdobnov E.M."/>
            <person name="Lobo N.F."/>
            <person name="Campbell K.S."/>
            <person name="Brown S.E."/>
            <person name="Bonaldo M.F."/>
            <person name="Zhu J."/>
            <person name="Sinkins S.P."/>
            <person name="Hogenkamp D.G."/>
            <person name="Amedeo P."/>
            <person name="Arensburger P."/>
            <person name="Atkinson P.W."/>
            <person name="Bidwell S."/>
            <person name="Biedler J."/>
            <person name="Birney E."/>
            <person name="Bruggner R.V."/>
            <person name="Costas J."/>
            <person name="Coy M.R."/>
            <person name="Crabtree J."/>
            <person name="Crawford M."/>
            <person name="Debruyn B."/>
            <person name="Decaprio D."/>
            <person name="Eiglmeier K."/>
            <person name="Eisenstadt E."/>
            <person name="El-Dorry H."/>
            <person name="Gelbart W.M."/>
            <person name="Gomes S.L."/>
            <person name="Hammond M."/>
            <person name="Hannick L.I."/>
            <person name="Hogan J.R."/>
            <person name="Holmes M.H."/>
            <person name="Jaffe D."/>
            <person name="Johnston J.S."/>
            <person name="Kennedy R.C."/>
            <person name="Koo H."/>
            <person name="Kravitz S."/>
            <person name="Kriventseva E.V."/>
            <person name="Kulp D."/>
            <person name="Labutti K."/>
            <person name="Lee E."/>
            <person name="Li S."/>
            <person name="Lovin D.D."/>
            <person name="Mao C."/>
            <person name="Mauceli E."/>
            <person name="Menck C.F."/>
            <person name="Miller J.R."/>
            <person name="Montgomery P."/>
            <person name="Mori A."/>
            <person name="Nascimento A.L."/>
            <person name="Naveira H.F."/>
            <person name="Nusbaum C."/>
            <person name="O'leary S."/>
            <person name="Orvis J."/>
            <person name="Pertea M."/>
            <person name="Quesneville H."/>
            <person name="Reidenbach K.R."/>
            <person name="Rogers Y.H."/>
            <person name="Roth C.W."/>
            <person name="Schneider J.R."/>
            <person name="Schatz M."/>
            <person name="Shumway M."/>
            <person name="Stanke M."/>
            <person name="Stinson E.O."/>
            <person name="Tubio J.M."/>
            <person name="Vanzee J.P."/>
            <person name="Verjovski-Almeida S."/>
            <person name="Werner D."/>
            <person name="White O."/>
            <person name="Wyder S."/>
            <person name="Zeng Q."/>
            <person name="Zhao Q."/>
            <person name="Zhao Y."/>
            <person name="Hill C.A."/>
            <person name="Raikhel A.S."/>
            <person name="Soares M.B."/>
            <person name="Knudson D.L."/>
            <person name="Lee N.H."/>
            <person name="Galagan J."/>
            <person name="Salzberg S.L."/>
            <person name="Paulsen I.T."/>
            <person name="Dimopoulos G."/>
            <person name="Collins F.H."/>
            <person name="Birren B."/>
            <person name="Fraser-Liggett C.M."/>
            <person name="Severson D.W."/>
        </authorList>
    </citation>
    <scope>NUCLEOTIDE SEQUENCE [LARGE SCALE GENOMIC DNA]</scope>
    <source>
        <strain evidence="2">Liverpool</strain>
    </source>
</reference>
<reference evidence="2" key="3">
    <citation type="submission" date="2012-09" db="EMBL/GenBank/DDBJ databases">
        <authorList>
            <consortium name="VectorBase"/>
        </authorList>
    </citation>
    <scope>NUCLEOTIDE SEQUENCE</scope>
    <source>
        <strain evidence="2">Liverpool</strain>
    </source>
</reference>
<dbReference type="PaxDb" id="7159-AAEL013523-PA"/>
<dbReference type="EMBL" id="CH478048">
    <property type="protein sequence ID" value="EAT34207.1"/>
    <property type="molecule type" value="Genomic_DNA"/>
</dbReference>
<protein>
    <submittedName>
        <fullName evidence="2">AAEL013523-PA</fullName>
    </submittedName>
</protein>
<evidence type="ECO:0000256" key="1">
    <source>
        <dbReference type="SAM" id="MobiDB-lite"/>
    </source>
</evidence>
<accession>Q16IX0</accession>
<dbReference type="HOGENOM" id="CLU_2135555_0_0_1"/>
<gene>
    <name evidence="2" type="ORF">AaeL_AAEL013523</name>
</gene>
<sequence>MTSWGAFHRQARIRLVRVDTVRKKVAKSQARPGPNSTVNIAVKEKGRTSPVDRYLKPGKRSNQPCRPIFEATAIFLVTKHPLPPSSSPTHHATGSVKKIRYLYRSDSSPACLS</sequence>
<dbReference type="Proteomes" id="UP000682892">
    <property type="component" value="Unassembled WGS sequence"/>
</dbReference>
<evidence type="ECO:0000313" key="3">
    <source>
        <dbReference type="Proteomes" id="UP000682892"/>
    </source>
</evidence>
<organism evidence="2 3">
    <name type="scientific">Aedes aegypti</name>
    <name type="common">Yellowfever mosquito</name>
    <name type="synonym">Culex aegypti</name>
    <dbReference type="NCBI Taxonomy" id="7159"/>
    <lineage>
        <taxon>Eukaryota</taxon>
        <taxon>Metazoa</taxon>
        <taxon>Ecdysozoa</taxon>
        <taxon>Arthropoda</taxon>
        <taxon>Hexapoda</taxon>
        <taxon>Insecta</taxon>
        <taxon>Pterygota</taxon>
        <taxon>Neoptera</taxon>
        <taxon>Endopterygota</taxon>
        <taxon>Diptera</taxon>
        <taxon>Nematocera</taxon>
        <taxon>Culicoidea</taxon>
        <taxon>Culicidae</taxon>
        <taxon>Culicinae</taxon>
        <taxon>Aedini</taxon>
        <taxon>Aedes</taxon>
        <taxon>Stegomyia</taxon>
    </lineage>
</organism>